<dbReference type="AlphaFoldDB" id="A0A0C7GAX1"/>
<evidence type="ECO:0000313" key="10">
    <source>
        <dbReference type="Proteomes" id="UP000049127"/>
    </source>
</evidence>
<dbReference type="GO" id="GO:0005737">
    <property type="term" value="C:cytoplasm"/>
    <property type="evidence" value="ECO:0007669"/>
    <property type="project" value="UniProtKB-SubCell"/>
</dbReference>
<dbReference type="Pfam" id="PF02463">
    <property type="entry name" value="SMC_N"/>
    <property type="match status" value="1"/>
</dbReference>
<feature type="domain" description="SMC hinge" evidence="8">
    <location>
        <begin position="520"/>
        <end position="636"/>
    </location>
</feature>
<dbReference type="RefSeq" id="WP_055342744.1">
    <property type="nucleotide sequence ID" value="NZ_CDNI01000021.1"/>
</dbReference>
<dbReference type="FunFam" id="3.40.50.300:FF:000901">
    <property type="entry name" value="Chromosome partition protein Smc"/>
    <property type="match status" value="1"/>
</dbReference>
<keyword evidence="3 7" id="KW-0547">Nucleotide-binding</keyword>
<dbReference type="PANTHER" id="PTHR43977">
    <property type="entry name" value="STRUCTURAL MAINTENANCE OF CHROMOSOMES PROTEIN 3"/>
    <property type="match status" value="1"/>
</dbReference>
<dbReference type="GO" id="GO:0007059">
    <property type="term" value="P:chromosome segregation"/>
    <property type="evidence" value="ECO:0007669"/>
    <property type="project" value="UniProtKB-UniRule"/>
</dbReference>
<gene>
    <name evidence="7 9" type="primary">smc</name>
    <name evidence="9" type="ORF">R28058_23451</name>
</gene>
<feature type="coiled-coil region" evidence="7">
    <location>
        <begin position="318"/>
        <end position="478"/>
    </location>
</feature>
<dbReference type="Pfam" id="PF06470">
    <property type="entry name" value="SMC_hinge"/>
    <property type="match status" value="1"/>
</dbReference>
<dbReference type="InterPro" id="IPR036277">
    <property type="entry name" value="SMC_hinge_sf"/>
</dbReference>
<sequence length="1185" mass="136815">MYLKRLELKGFKSFPTKTDVLFNEGITAIVGPNGSGKSNISDAVRWVLGEQSIKSLRGDKLEDVVFAGTDTKKAMNYCEVALTIDNSDKKLDLEYSEITIKRRAYRSGESEFFLNNKSCRLKDIKELLLDTGIGKDGYSIIEQGKVDEILSNNPVNRRKVFDEACNISKYRYKKQESERNLKHTKENLSRIEDIYIEIENQLKPLEGQQKKAIKYLDLKDKLKVLEVNSYINEIEELDKQVEESLKHDKLLDEQSNDLKKQKESLEEALEKNNEEAESIESKINKTIEYTNTIKGVINKKYSELSVLKEKIINCDGDIKRYNEEITNTNEKLKNNKLELDELEKKKEEAFDNLSSMKKQINEADVKNKNKKYSISELAENVENLKDEIITLLDLKQNSANKLSTFTANIENIEKRTETINLDAEIVKKNIENKKNEIKSHQLNKEEKIKFIEELKLRHENLNKNIDMLKANSKNIDNNIQVSKLKLNEYKSKLNIYIDMEKHYEGFNRGVKEVLKNKSLTGIYGALGQVISSSQEYEKALEASLGSYMQNIITKDENSAKTAINYLKKNNLGRVTFLPLNIIKSNKIDKKMIKSTTNYIGIASDLVKVDEKYKNIIENILGRTIVISNMDEAIKFARETNHRYKVVTLDGEILNPGGSLTGGTIRTNGNILSRKRLIEEFEEKLVVEKSELESFENKKLDLSNHINEEVKKVELVDLELSENDKSLVYINTTIKSLNDEVLNLENSLQKLINEKIGLGENLDYTLNKAKSLKAEIKDLEEKHLNNKEKINQLNVQLKEFNNVYEVEKNKFDDLNIEYARLNQAYESILKDIERIIKESELQESTLKNIEKQLEEGKLNKVKIEEQIKIETSEKENLENQLIDENKKLSLQKEQKESIKSKSDSILSELKNIDRKYIEVKESLFKIESKIDRVKSSKENYIAKLSEEYELILEEAENLKDESIIIDKKELESLKRELKGLGNVNVDSIKEYEDIKERYDFYSEQKKDLEESIEVIYKLIQELEENMKKEFNEKFTLINENFKFVYKKLFGGGNGELKIVDKSNILDSDIEIVAQPPGKKMKNLNLLSGGEKALTAISILFAILLAKPTPFCILDEIEAPLDDANIYRFGEFLKELSKETQFISITHRRGTMEVADYIYGVTMQEKAISKVISLKLQEAKELTEDII</sequence>
<dbReference type="GO" id="GO:0016887">
    <property type="term" value="F:ATP hydrolysis activity"/>
    <property type="evidence" value="ECO:0007669"/>
    <property type="project" value="InterPro"/>
</dbReference>
<evidence type="ECO:0000256" key="3">
    <source>
        <dbReference type="ARBA" id="ARBA00022741"/>
    </source>
</evidence>
<dbReference type="SUPFAM" id="SSF75553">
    <property type="entry name" value="Smc hinge domain"/>
    <property type="match status" value="1"/>
</dbReference>
<feature type="coiled-coil region" evidence="7">
    <location>
        <begin position="167"/>
        <end position="201"/>
    </location>
</feature>
<comment type="subunit">
    <text evidence="7">Homodimer.</text>
</comment>
<dbReference type="PIRSF" id="PIRSF005719">
    <property type="entry name" value="SMC"/>
    <property type="match status" value="1"/>
</dbReference>
<evidence type="ECO:0000256" key="6">
    <source>
        <dbReference type="ARBA" id="ARBA00023125"/>
    </source>
</evidence>
<feature type="coiled-coil region" evidence="7">
    <location>
        <begin position="733"/>
        <end position="893"/>
    </location>
</feature>
<dbReference type="SUPFAM" id="SSF52540">
    <property type="entry name" value="P-loop containing nucleoside triphosphate hydrolases"/>
    <property type="match status" value="2"/>
</dbReference>
<evidence type="ECO:0000313" key="9">
    <source>
        <dbReference type="EMBL" id="CEQ04627.1"/>
    </source>
</evidence>
<dbReference type="InterPro" id="IPR011890">
    <property type="entry name" value="SMC_prok"/>
</dbReference>
<evidence type="ECO:0000256" key="7">
    <source>
        <dbReference type="HAMAP-Rule" id="MF_01894"/>
    </source>
</evidence>
<dbReference type="Proteomes" id="UP000049127">
    <property type="component" value="Unassembled WGS sequence"/>
</dbReference>
<dbReference type="GO" id="GO:0007062">
    <property type="term" value="P:sister chromatid cohesion"/>
    <property type="evidence" value="ECO:0007669"/>
    <property type="project" value="InterPro"/>
</dbReference>
<dbReference type="NCBIfam" id="TIGR02168">
    <property type="entry name" value="SMC_prok_B"/>
    <property type="match status" value="1"/>
</dbReference>
<evidence type="ECO:0000256" key="5">
    <source>
        <dbReference type="ARBA" id="ARBA00023054"/>
    </source>
</evidence>
<dbReference type="Gene3D" id="3.40.50.300">
    <property type="entry name" value="P-loop containing nucleotide triphosphate hydrolases"/>
    <property type="match status" value="2"/>
</dbReference>
<feature type="coiled-coil region" evidence="7">
    <location>
        <begin position="990"/>
        <end position="1038"/>
    </location>
</feature>
<dbReference type="GO" id="GO:0005694">
    <property type="term" value="C:chromosome"/>
    <property type="evidence" value="ECO:0007669"/>
    <property type="project" value="InterPro"/>
</dbReference>
<feature type="binding site" evidence="7">
    <location>
        <begin position="32"/>
        <end position="39"/>
    </location>
    <ligand>
        <name>ATP</name>
        <dbReference type="ChEBI" id="CHEBI:30616"/>
    </ligand>
</feature>
<keyword evidence="4 7" id="KW-0067">ATP-binding</keyword>
<reference evidence="9 10" key="1">
    <citation type="submission" date="2015-01" db="EMBL/GenBank/DDBJ databases">
        <authorList>
            <person name="Aslett A.Martin."/>
            <person name="De Silva Nishadi"/>
        </authorList>
    </citation>
    <scope>NUCLEOTIDE SEQUENCE [LARGE SCALE GENOMIC DNA]</scope>
    <source>
        <strain evidence="9 10">R28058</strain>
    </source>
</reference>
<comment type="subcellular location">
    <subcellularLocation>
        <location evidence="1 7">Cytoplasm</location>
    </subcellularLocation>
</comment>
<dbReference type="OrthoDB" id="9808768at2"/>
<dbReference type="InterPro" id="IPR010935">
    <property type="entry name" value="SMC_hinge"/>
</dbReference>
<comment type="function">
    <text evidence="7">Required for chromosome condensation and partitioning.</text>
</comment>
<dbReference type="InterPro" id="IPR027417">
    <property type="entry name" value="P-loop_NTPase"/>
</dbReference>
<dbReference type="CDD" id="cd03278">
    <property type="entry name" value="ABC_SMC_barmotin"/>
    <property type="match status" value="1"/>
</dbReference>
<dbReference type="HAMAP" id="MF_01894">
    <property type="entry name" value="Smc_prok"/>
    <property type="match status" value="1"/>
</dbReference>
<evidence type="ECO:0000256" key="4">
    <source>
        <dbReference type="ARBA" id="ARBA00022840"/>
    </source>
</evidence>
<dbReference type="GO" id="GO:0003677">
    <property type="term" value="F:DNA binding"/>
    <property type="evidence" value="ECO:0007669"/>
    <property type="project" value="UniProtKB-UniRule"/>
</dbReference>
<dbReference type="GO" id="GO:0030261">
    <property type="term" value="P:chromosome condensation"/>
    <property type="evidence" value="ECO:0007669"/>
    <property type="project" value="InterPro"/>
</dbReference>
<evidence type="ECO:0000256" key="1">
    <source>
        <dbReference type="ARBA" id="ARBA00004496"/>
    </source>
</evidence>
<dbReference type="SMART" id="SM00968">
    <property type="entry name" value="SMC_hinge"/>
    <property type="match status" value="1"/>
</dbReference>
<dbReference type="EMBL" id="CEKZ01000014">
    <property type="protein sequence ID" value="CEQ04627.1"/>
    <property type="molecule type" value="Genomic_DNA"/>
</dbReference>
<keyword evidence="2 7" id="KW-0963">Cytoplasm</keyword>
<comment type="domain">
    <text evidence="7">Contains large globular domains required for ATP hydrolysis at each terminus and a third globular domain forming a flexible hinge near the middle of the molecule. These domains are separated by coiled-coil structures.</text>
</comment>
<accession>A0A0C7GAX1</accession>
<dbReference type="Gene3D" id="1.20.1060.20">
    <property type="match status" value="1"/>
</dbReference>
<proteinExistence type="inferred from homology"/>
<dbReference type="InterPro" id="IPR003395">
    <property type="entry name" value="RecF/RecN/SMC_N"/>
</dbReference>
<keyword evidence="5 7" id="KW-0175">Coiled coil</keyword>
<comment type="similarity">
    <text evidence="7">Belongs to the SMC family.</text>
</comment>
<keyword evidence="6 7" id="KW-0238">DNA-binding</keyword>
<feature type="coiled-coil region" evidence="7">
    <location>
        <begin position="227"/>
        <end position="285"/>
    </location>
</feature>
<dbReference type="GO" id="GO:0005524">
    <property type="term" value="F:ATP binding"/>
    <property type="evidence" value="ECO:0007669"/>
    <property type="project" value="UniProtKB-UniRule"/>
</dbReference>
<protein>
    <recommendedName>
        <fullName evidence="7">Chromosome partition protein Smc</fullName>
    </recommendedName>
</protein>
<dbReference type="GO" id="GO:0006260">
    <property type="term" value="P:DNA replication"/>
    <property type="evidence" value="ECO:0007669"/>
    <property type="project" value="UniProtKB-UniRule"/>
</dbReference>
<name>A0A0C7GAX1_PARSO</name>
<organism evidence="9 10">
    <name type="scientific">Paraclostridium sordellii</name>
    <name type="common">Clostridium sordellii</name>
    <dbReference type="NCBI Taxonomy" id="1505"/>
    <lineage>
        <taxon>Bacteria</taxon>
        <taxon>Bacillati</taxon>
        <taxon>Bacillota</taxon>
        <taxon>Clostridia</taxon>
        <taxon>Peptostreptococcales</taxon>
        <taxon>Peptostreptococcaceae</taxon>
        <taxon>Paraclostridium</taxon>
    </lineage>
</organism>
<dbReference type="InterPro" id="IPR024704">
    <property type="entry name" value="SMC"/>
</dbReference>
<evidence type="ECO:0000256" key="2">
    <source>
        <dbReference type="ARBA" id="ARBA00022490"/>
    </source>
</evidence>
<dbReference type="Gene3D" id="3.30.70.1620">
    <property type="match status" value="1"/>
</dbReference>
<evidence type="ECO:0000259" key="8">
    <source>
        <dbReference type="SMART" id="SM00968"/>
    </source>
</evidence>